<accession>A0A967EHP1</accession>
<evidence type="ECO:0000256" key="1">
    <source>
        <dbReference type="ARBA" id="ARBA00004418"/>
    </source>
</evidence>
<sequence>MSRFTSHAGLGAAALTAFLLAGCSISPATVPQQSSGGSTGSGSACPVTPDDKVTGTIKIGYQAIPNGDLVVKDNKWLESCLPKATIKWTQYPSGAAVLQAFGSGSADISLIGSSPATKGMSAPLNKQMSIKVVWIQDVIGKAESLVAKNPAVKTIKDLKGKKIAVPFGSTSHYSLLQALDQAGLNDSDVTLVNLDPDKMPAAWSGSQIDAARVWDPTLTQLLKGGHAVMSSEDTAKAGKPTYDLEAATTSFLSKNAAFMKVWAACQDAAVKQIKSDPGKAADSMAAELGISSADVQKQFSGYTYLPASEQASKNWLGGKLGQDLNSTAGFLLKQGGIDAVSPATTYTGAVDAGPAGAVK</sequence>
<comment type="subcellular location">
    <subcellularLocation>
        <location evidence="1">Periplasm</location>
    </subcellularLocation>
</comment>
<name>A0A967EHP1_9MICO</name>
<comment type="similarity">
    <text evidence="2">Belongs to the bacterial solute-binding protein SsuA/TauA family.</text>
</comment>
<dbReference type="GO" id="GO:0042597">
    <property type="term" value="C:periplasmic space"/>
    <property type="evidence" value="ECO:0007669"/>
    <property type="project" value="UniProtKB-SubCell"/>
</dbReference>
<feature type="chain" id="PRO_5037339627" evidence="4">
    <location>
        <begin position="29"/>
        <end position="359"/>
    </location>
</feature>
<dbReference type="Proteomes" id="UP000744769">
    <property type="component" value="Unassembled WGS sequence"/>
</dbReference>
<dbReference type="GO" id="GO:0042918">
    <property type="term" value="P:alkanesulfonate transmembrane transport"/>
    <property type="evidence" value="ECO:0007669"/>
    <property type="project" value="TreeGrafter"/>
</dbReference>
<dbReference type="Pfam" id="PF09084">
    <property type="entry name" value="NMT1"/>
    <property type="match status" value="1"/>
</dbReference>
<dbReference type="InterPro" id="IPR015168">
    <property type="entry name" value="SsuA/THI5"/>
</dbReference>
<evidence type="ECO:0000259" key="5">
    <source>
        <dbReference type="Pfam" id="PF09084"/>
    </source>
</evidence>
<dbReference type="SUPFAM" id="SSF53850">
    <property type="entry name" value="Periplasmic binding protein-like II"/>
    <property type="match status" value="1"/>
</dbReference>
<proteinExistence type="inferred from homology"/>
<evidence type="ECO:0000256" key="2">
    <source>
        <dbReference type="ARBA" id="ARBA00010742"/>
    </source>
</evidence>
<evidence type="ECO:0000256" key="4">
    <source>
        <dbReference type="SAM" id="SignalP"/>
    </source>
</evidence>
<feature type="domain" description="SsuA/THI5-like" evidence="5">
    <location>
        <begin position="96"/>
        <end position="225"/>
    </location>
</feature>
<comment type="caution">
    <text evidence="6">The sequence shown here is derived from an EMBL/GenBank/DDBJ whole genome shotgun (WGS) entry which is preliminary data.</text>
</comment>
<dbReference type="AlphaFoldDB" id="A0A967EHP1"/>
<evidence type="ECO:0000313" key="7">
    <source>
        <dbReference type="Proteomes" id="UP000744769"/>
    </source>
</evidence>
<evidence type="ECO:0000256" key="3">
    <source>
        <dbReference type="ARBA" id="ARBA00022729"/>
    </source>
</evidence>
<dbReference type="PANTHER" id="PTHR30024:SF47">
    <property type="entry name" value="TAURINE-BINDING PERIPLASMIC PROTEIN"/>
    <property type="match status" value="1"/>
</dbReference>
<dbReference type="PROSITE" id="PS51257">
    <property type="entry name" value="PROKAR_LIPOPROTEIN"/>
    <property type="match status" value="1"/>
</dbReference>
<dbReference type="RefSeq" id="WP_166197386.1">
    <property type="nucleotide sequence ID" value="NZ_JAAOIV010000010.1"/>
</dbReference>
<dbReference type="EMBL" id="JAAOIV010000010">
    <property type="protein sequence ID" value="NHN56718.1"/>
    <property type="molecule type" value="Genomic_DNA"/>
</dbReference>
<evidence type="ECO:0000313" key="6">
    <source>
        <dbReference type="EMBL" id="NHN56718.1"/>
    </source>
</evidence>
<dbReference type="Gene3D" id="3.40.190.10">
    <property type="entry name" value="Periplasmic binding protein-like II"/>
    <property type="match status" value="2"/>
</dbReference>
<reference evidence="6" key="1">
    <citation type="submission" date="2020-03" db="EMBL/GenBank/DDBJ databases">
        <title>Draft sequencing of Calidifontibacter sp. DB0510.</title>
        <authorList>
            <person name="Kim D.-U."/>
        </authorList>
    </citation>
    <scope>NUCLEOTIDE SEQUENCE</scope>
    <source>
        <strain evidence="6">DB0510</strain>
    </source>
</reference>
<feature type="signal peptide" evidence="4">
    <location>
        <begin position="1"/>
        <end position="28"/>
    </location>
</feature>
<gene>
    <name evidence="6" type="ORF">G9U51_13110</name>
</gene>
<keyword evidence="3 4" id="KW-0732">Signal</keyword>
<organism evidence="6 7">
    <name type="scientific">Metallococcus carri</name>
    <dbReference type="NCBI Taxonomy" id="1656884"/>
    <lineage>
        <taxon>Bacteria</taxon>
        <taxon>Bacillati</taxon>
        <taxon>Actinomycetota</taxon>
        <taxon>Actinomycetes</taxon>
        <taxon>Micrococcales</taxon>
        <taxon>Dermacoccaceae</taxon>
        <taxon>Metallococcus</taxon>
    </lineage>
</organism>
<dbReference type="PANTHER" id="PTHR30024">
    <property type="entry name" value="ALIPHATIC SULFONATES-BINDING PROTEIN-RELATED"/>
    <property type="match status" value="1"/>
</dbReference>
<protein>
    <submittedName>
        <fullName evidence="6">ABC transporter substrate-binding protein</fullName>
    </submittedName>
</protein>
<keyword evidence="7" id="KW-1185">Reference proteome</keyword>